<dbReference type="EMBL" id="JBHFQA010000007">
    <property type="protein sequence ID" value="KAL2096348.1"/>
    <property type="molecule type" value="Genomic_DNA"/>
</dbReference>
<feature type="transmembrane region" description="Helical" evidence="6">
    <location>
        <begin position="217"/>
        <end position="237"/>
    </location>
</feature>
<dbReference type="PROSITE" id="PS50835">
    <property type="entry name" value="IG_LIKE"/>
    <property type="match status" value="1"/>
</dbReference>
<dbReference type="InterPro" id="IPR000353">
    <property type="entry name" value="MHC_II_b_N"/>
</dbReference>
<keyword evidence="4" id="KW-1015">Disulfide bond</keyword>
<keyword evidence="7" id="KW-0732">Signal</keyword>
<evidence type="ECO:0000256" key="4">
    <source>
        <dbReference type="ARBA" id="ARBA00023157"/>
    </source>
</evidence>
<dbReference type="PANTHER" id="PTHR19944">
    <property type="entry name" value="MHC CLASS II-RELATED"/>
    <property type="match status" value="1"/>
</dbReference>
<keyword evidence="3 6" id="KW-1133">Transmembrane helix</keyword>
<dbReference type="GO" id="GO:0016020">
    <property type="term" value="C:membrane"/>
    <property type="evidence" value="ECO:0007669"/>
    <property type="project" value="UniProtKB-SubCell"/>
</dbReference>
<comment type="subcellular location">
    <subcellularLocation>
        <location evidence="1">Membrane</location>
        <topology evidence="1">Single-pass type I membrane protein</topology>
    </subcellularLocation>
</comment>
<protein>
    <recommendedName>
        <fullName evidence="8">Ig-like domain-containing protein</fullName>
    </recommendedName>
</protein>
<sequence length="244" mass="27210">MQPSTTLGSFLLIICVIGTADAYTMYQTRLCHSSHMDLSDMVFADSIYFNRVKLCMFNSTVGKYVGYNEIGQRFAESLNNDKSDMEYERDIVNSFCRAGAYLYKIYGLNLTSEPVVSLILAKPPSGGHPAMLVCTAYDFYPRMIRVTWYRDGNKVTSDVSSTEELADGDGFYQIHSHLEFFPTPGEKLSCVVEHQSLKEPREVVWDASMPVVERNKVAVGAAVLVLGLAVCVAGVLYHRKTTHG</sequence>
<dbReference type="InterPro" id="IPR011162">
    <property type="entry name" value="MHC_I/II-like_Ag-recog"/>
</dbReference>
<keyword evidence="6" id="KW-0472">Membrane</keyword>
<reference evidence="9 10" key="1">
    <citation type="submission" date="2024-09" db="EMBL/GenBank/DDBJ databases">
        <title>A chromosome-level genome assembly of Gray's grenadier anchovy, Coilia grayii.</title>
        <authorList>
            <person name="Fu Z."/>
        </authorList>
    </citation>
    <scope>NUCLEOTIDE SEQUENCE [LARGE SCALE GENOMIC DNA]</scope>
    <source>
        <strain evidence="9">G4</strain>
        <tissue evidence="9">Muscle</tissue>
    </source>
</reference>
<dbReference type="Proteomes" id="UP001591681">
    <property type="component" value="Unassembled WGS sequence"/>
</dbReference>
<proteinExistence type="predicted"/>
<feature type="domain" description="Ig-like" evidence="8">
    <location>
        <begin position="114"/>
        <end position="204"/>
    </location>
</feature>
<evidence type="ECO:0000256" key="3">
    <source>
        <dbReference type="ARBA" id="ARBA00022989"/>
    </source>
</evidence>
<name>A0ABD1KBR6_9TELE</name>
<dbReference type="InterPro" id="IPR050160">
    <property type="entry name" value="MHC/Immunoglobulin"/>
</dbReference>
<dbReference type="InterPro" id="IPR014745">
    <property type="entry name" value="MHC_II_a/b_N"/>
</dbReference>
<keyword evidence="2 6" id="KW-0812">Transmembrane</keyword>
<evidence type="ECO:0000256" key="7">
    <source>
        <dbReference type="SAM" id="SignalP"/>
    </source>
</evidence>
<accession>A0ABD1KBR6</accession>
<feature type="chain" id="PRO_5044757043" description="Ig-like domain-containing protein" evidence="7">
    <location>
        <begin position="23"/>
        <end position="244"/>
    </location>
</feature>
<evidence type="ECO:0000259" key="8">
    <source>
        <dbReference type="PROSITE" id="PS50835"/>
    </source>
</evidence>
<evidence type="ECO:0000313" key="10">
    <source>
        <dbReference type="Proteomes" id="UP001591681"/>
    </source>
</evidence>
<evidence type="ECO:0000313" key="9">
    <source>
        <dbReference type="EMBL" id="KAL2096348.1"/>
    </source>
</evidence>
<evidence type="ECO:0000256" key="5">
    <source>
        <dbReference type="ARBA" id="ARBA00023180"/>
    </source>
</evidence>
<comment type="caution">
    <text evidence="9">The sequence shown here is derived from an EMBL/GenBank/DDBJ whole genome shotgun (WGS) entry which is preliminary data.</text>
</comment>
<dbReference type="InterPro" id="IPR007110">
    <property type="entry name" value="Ig-like_dom"/>
</dbReference>
<dbReference type="InterPro" id="IPR003597">
    <property type="entry name" value="Ig_C1-set"/>
</dbReference>
<dbReference type="SUPFAM" id="SSF48726">
    <property type="entry name" value="Immunoglobulin"/>
    <property type="match status" value="1"/>
</dbReference>
<keyword evidence="5" id="KW-0325">Glycoprotein</keyword>
<dbReference type="SMART" id="SM00921">
    <property type="entry name" value="MHC_II_beta"/>
    <property type="match status" value="1"/>
</dbReference>
<dbReference type="Pfam" id="PF00969">
    <property type="entry name" value="MHC_II_beta"/>
    <property type="match status" value="1"/>
</dbReference>
<dbReference type="InterPro" id="IPR036179">
    <property type="entry name" value="Ig-like_dom_sf"/>
</dbReference>
<dbReference type="SUPFAM" id="SSF54452">
    <property type="entry name" value="MHC antigen-recognition domain"/>
    <property type="match status" value="1"/>
</dbReference>
<dbReference type="Pfam" id="PF07654">
    <property type="entry name" value="C1-set"/>
    <property type="match status" value="1"/>
</dbReference>
<feature type="signal peptide" evidence="7">
    <location>
        <begin position="1"/>
        <end position="22"/>
    </location>
</feature>
<evidence type="ECO:0000256" key="6">
    <source>
        <dbReference type="SAM" id="Phobius"/>
    </source>
</evidence>
<dbReference type="AlphaFoldDB" id="A0ABD1KBR6"/>
<gene>
    <name evidence="9" type="ORF">ACEWY4_008496</name>
</gene>
<evidence type="ECO:0000256" key="2">
    <source>
        <dbReference type="ARBA" id="ARBA00022692"/>
    </source>
</evidence>
<organism evidence="9 10">
    <name type="scientific">Coilia grayii</name>
    <name type="common">Gray's grenadier anchovy</name>
    <dbReference type="NCBI Taxonomy" id="363190"/>
    <lineage>
        <taxon>Eukaryota</taxon>
        <taxon>Metazoa</taxon>
        <taxon>Chordata</taxon>
        <taxon>Craniata</taxon>
        <taxon>Vertebrata</taxon>
        <taxon>Euteleostomi</taxon>
        <taxon>Actinopterygii</taxon>
        <taxon>Neopterygii</taxon>
        <taxon>Teleostei</taxon>
        <taxon>Clupei</taxon>
        <taxon>Clupeiformes</taxon>
        <taxon>Clupeoidei</taxon>
        <taxon>Engraulidae</taxon>
        <taxon>Coilinae</taxon>
        <taxon>Coilia</taxon>
    </lineage>
</organism>
<keyword evidence="10" id="KW-1185">Reference proteome</keyword>
<dbReference type="Gene3D" id="3.10.320.10">
    <property type="entry name" value="Class II Histocompatibility Antigen, M Beta Chain, Chain B, domain 1"/>
    <property type="match status" value="1"/>
</dbReference>
<dbReference type="Gene3D" id="2.60.40.10">
    <property type="entry name" value="Immunoglobulins"/>
    <property type="match status" value="1"/>
</dbReference>
<evidence type="ECO:0000256" key="1">
    <source>
        <dbReference type="ARBA" id="ARBA00004479"/>
    </source>
</evidence>
<dbReference type="PANTHER" id="PTHR19944:SF99">
    <property type="entry name" value="HLA CLASS II HISTOCOMPATIBILITY ANTIGEN, DRB1 BETA CHAIN"/>
    <property type="match status" value="1"/>
</dbReference>
<dbReference type="SMART" id="SM00407">
    <property type="entry name" value="IGc1"/>
    <property type="match status" value="1"/>
</dbReference>
<dbReference type="InterPro" id="IPR013783">
    <property type="entry name" value="Ig-like_fold"/>
</dbReference>